<comment type="function">
    <text evidence="12 14">Possesses two activities: a DNA synthesis (polymerase) and an exonucleolytic activity that degrades single-stranded DNA in the 3'- to 5'-direction. Has a template-primer preference which is characteristic of a replicative DNA polymerase.</text>
</comment>
<evidence type="ECO:0000256" key="5">
    <source>
        <dbReference type="ARBA" id="ARBA00022705"/>
    </source>
</evidence>
<keyword evidence="11 14" id="KW-0511">Multifunctional enzyme</keyword>
<dbReference type="CDD" id="cd00081">
    <property type="entry name" value="Hint"/>
    <property type="match status" value="1"/>
</dbReference>
<dbReference type="EC" id="2.7.7.7" evidence="14"/>
<dbReference type="RefSeq" id="WP_274925466.1">
    <property type="nucleotide sequence ID" value="NZ_JAKELO010000002.1"/>
</dbReference>
<name>A0A9Q4KR75_9EURY</name>
<protein>
    <recommendedName>
        <fullName evidence="14">DNA polymerase II large subunit</fullName>
        <shortName evidence="14">Pol II</shortName>
        <ecNumber evidence="14">2.7.7.7</ecNumber>
    </recommendedName>
    <alternativeName>
        <fullName evidence="14">Exodeoxyribonuclease large subunit</fullName>
        <ecNumber evidence="14">3.1.11.1</ecNumber>
    </alternativeName>
</protein>
<dbReference type="Proteomes" id="UP001143747">
    <property type="component" value="Unassembled WGS sequence"/>
</dbReference>
<comment type="catalytic activity">
    <reaction evidence="13 14">
        <text>DNA(n) + a 2'-deoxyribonucleoside 5'-triphosphate = DNA(n+1) + diphosphate</text>
        <dbReference type="Rhea" id="RHEA:22508"/>
        <dbReference type="Rhea" id="RHEA-COMP:17339"/>
        <dbReference type="Rhea" id="RHEA-COMP:17340"/>
        <dbReference type="ChEBI" id="CHEBI:33019"/>
        <dbReference type="ChEBI" id="CHEBI:61560"/>
        <dbReference type="ChEBI" id="CHEBI:173112"/>
        <dbReference type="EC" id="2.7.7.7"/>
    </reaction>
</comment>
<dbReference type="GO" id="GO:0016539">
    <property type="term" value="P:intein-mediated protein splicing"/>
    <property type="evidence" value="ECO:0007669"/>
    <property type="project" value="InterPro"/>
</dbReference>
<dbReference type="NCBIfam" id="NF011302">
    <property type="entry name" value="PRK14714.1"/>
    <property type="match status" value="1"/>
</dbReference>
<keyword evidence="8 14" id="KW-0269">Exonuclease</keyword>
<evidence type="ECO:0000313" key="17">
    <source>
        <dbReference type="EMBL" id="MDE4908855.1"/>
    </source>
</evidence>
<evidence type="ECO:0000256" key="9">
    <source>
        <dbReference type="ARBA" id="ARBA00022932"/>
    </source>
</evidence>
<dbReference type="EC" id="3.1.11.1" evidence="14"/>
<keyword evidence="4 14" id="KW-0548">Nucleotidyltransferase</keyword>
<evidence type="ECO:0000256" key="11">
    <source>
        <dbReference type="ARBA" id="ARBA00023268"/>
    </source>
</evidence>
<evidence type="ECO:0000256" key="15">
    <source>
        <dbReference type="SAM" id="MobiDB-lite"/>
    </source>
</evidence>
<dbReference type="Pfam" id="PF24846">
    <property type="entry name" value="PolC_DP2_cat"/>
    <property type="match status" value="2"/>
</dbReference>
<organism evidence="17 18">
    <name type="scientific">Methanogenium marinum</name>
    <dbReference type="NCBI Taxonomy" id="348610"/>
    <lineage>
        <taxon>Archaea</taxon>
        <taxon>Methanobacteriati</taxon>
        <taxon>Methanobacteriota</taxon>
        <taxon>Stenosarchaea group</taxon>
        <taxon>Methanomicrobia</taxon>
        <taxon>Methanomicrobiales</taxon>
        <taxon>Methanomicrobiaceae</taxon>
        <taxon>Methanogenium</taxon>
    </lineage>
</organism>
<dbReference type="GO" id="GO:0003677">
    <property type="term" value="F:DNA binding"/>
    <property type="evidence" value="ECO:0007669"/>
    <property type="project" value="UniProtKB-UniRule"/>
</dbReference>
<dbReference type="InterPro" id="IPR006141">
    <property type="entry name" value="Intein_N"/>
</dbReference>
<keyword evidence="9 14" id="KW-0239">DNA-directed DNA polymerase</keyword>
<keyword evidence="6 14" id="KW-0540">Nuclease</keyword>
<dbReference type="Pfam" id="PF24844">
    <property type="entry name" value="PolC_DP2_central"/>
    <property type="match status" value="1"/>
</dbReference>
<comment type="caution">
    <text evidence="17">The sequence shown here is derived from an EMBL/GenBank/DDBJ whole genome shotgun (WGS) entry which is preliminary data.</text>
</comment>
<keyword evidence="7 14" id="KW-0378">Hydrolase</keyword>
<dbReference type="PROSITE" id="PS50817">
    <property type="entry name" value="INTEIN_N_TER"/>
    <property type="match status" value="1"/>
</dbReference>
<reference evidence="17" key="1">
    <citation type="submission" date="2022-01" db="EMBL/GenBank/DDBJ databases">
        <title>Draft genome of Methanogenium marinum DSM 15558.</title>
        <authorList>
            <person name="Chen S.-C."/>
            <person name="You Y.-T."/>
        </authorList>
    </citation>
    <scope>NUCLEOTIDE SEQUENCE</scope>
    <source>
        <strain evidence="17">DSM 15558</strain>
    </source>
</reference>
<evidence type="ECO:0000256" key="1">
    <source>
        <dbReference type="ARBA" id="ARBA00011053"/>
    </source>
</evidence>
<keyword evidence="5 14" id="KW-0235">DNA replication</keyword>
<dbReference type="Gene3D" id="2.170.16.10">
    <property type="entry name" value="Hedgehog/Intein (Hint) domain"/>
    <property type="match status" value="1"/>
</dbReference>
<dbReference type="GO" id="GO:0003887">
    <property type="term" value="F:DNA-directed DNA polymerase activity"/>
    <property type="evidence" value="ECO:0007669"/>
    <property type="project" value="UniProtKB-UniRule"/>
</dbReference>
<dbReference type="InterPro" id="IPR036844">
    <property type="entry name" value="Hint_dom_sf"/>
</dbReference>
<feature type="region of interest" description="Disordered" evidence="15">
    <location>
        <begin position="572"/>
        <end position="599"/>
    </location>
</feature>
<evidence type="ECO:0000256" key="13">
    <source>
        <dbReference type="ARBA" id="ARBA00049244"/>
    </source>
</evidence>
<evidence type="ECO:0000256" key="14">
    <source>
        <dbReference type="HAMAP-Rule" id="MF_00324"/>
    </source>
</evidence>
<evidence type="ECO:0000259" key="16">
    <source>
        <dbReference type="SMART" id="SM00306"/>
    </source>
</evidence>
<gene>
    <name evidence="14" type="primary">polC</name>
    <name evidence="17" type="ORF">L0665_09580</name>
</gene>
<dbReference type="InterPro" id="IPR030934">
    <property type="entry name" value="Intein_C"/>
</dbReference>
<proteinExistence type="inferred from homology"/>
<dbReference type="PIRSF" id="PIRSF016275">
    <property type="entry name" value="PolC_DP2"/>
    <property type="match status" value="1"/>
</dbReference>
<dbReference type="SUPFAM" id="SSF51294">
    <property type="entry name" value="Hedgehog/intein (Hint) domain"/>
    <property type="match status" value="1"/>
</dbReference>
<evidence type="ECO:0000256" key="6">
    <source>
        <dbReference type="ARBA" id="ARBA00022722"/>
    </source>
</evidence>
<comment type="catalytic activity">
    <reaction evidence="14">
        <text>Exonucleolytic cleavage in the 3'- to 5'-direction to yield nucleoside 5'-phosphates.</text>
        <dbReference type="EC" id="3.1.11.1"/>
    </reaction>
</comment>
<keyword evidence="3 14" id="KW-0808">Transferase</keyword>
<evidence type="ECO:0000313" key="18">
    <source>
        <dbReference type="Proteomes" id="UP001143747"/>
    </source>
</evidence>
<comment type="similarity">
    <text evidence="1 14">Belongs to the archaeal DNA polymerase II family.</text>
</comment>
<evidence type="ECO:0000256" key="7">
    <source>
        <dbReference type="ARBA" id="ARBA00022801"/>
    </source>
</evidence>
<dbReference type="InterPro" id="IPR003587">
    <property type="entry name" value="Hint_dom_N"/>
</dbReference>
<comment type="subunit">
    <text evidence="2 14">Heterodimer of a large subunit and a small subunit.</text>
</comment>
<dbReference type="NCBIfam" id="TIGR01443">
    <property type="entry name" value="intein_Cterm"/>
    <property type="match status" value="1"/>
</dbReference>
<dbReference type="SMART" id="SM00306">
    <property type="entry name" value="HintN"/>
    <property type="match status" value="1"/>
</dbReference>
<dbReference type="GO" id="GO:0006261">
    <property type="term" value="P:DNA-templated DNA replication"/>
    <property type="evidence" value="ECO:0007669"/>
    <property type="project" value="UniProtKB-UniRule"/>
</dbReference>
<dbReference type="PANTHER" id="PTHR42210">
    <property type="entry name" value="DNA POLYMERASE II LARGE SUBUNIT"/>
    <property type="match status" value="1"/>
</dbReference>
<dbReference type="NCBIfam" id="TIGR00354">
    <property type="entry name" value="polC"/>
    <property type="match status" value="1"/>
</dbReference>
<dbReference type="Pfam" id="PF03833">
    <property type="entry name" value="PolC_DP2_N"/>
    <property type="match status" value="1"/>
</dbReference>
<evidence type="ECO:0000256" key="10">
    <source>
        <dbReference type="ARBA" id="ARBA00023125"/>
    </source>
</evidence>
<dbReference type="HAMAP" id="MF_00324">
    <property type="entry name" value="DNApol_II_L_arch"/>
    <property type="match status" value="1"/>
</dbReference>
<keyword evidence="10 14" id="KW-0238">DNA-binding</keyword>
<dbReference type="NCBIfam" id="TIGR01445">
    <property type="entry name" value="intein_Nterm"/>
    <property type="match status" value="1"/>
</dbReference>
<accession>A0A9Q4KR75</accession>
<dbReference type="InterPro" id="IPR004475">
    <property type="entry name" value="PolC_DP2"/>
</dbReference>
<dbReference type="PANTHER" id="PTHR42210:SF1">
    <property type="entry name" value="DNA POLYMERASE II LARGE SUBUNIT"/>
    <property type="match status" value="1"/>
</dbReference>
<evidence type="ECO:0000256" key="2">
    <source>
        <dbReference type="ARBA" id="ARBA00011315"/>
    </source>
</evidence>
<evidence type="ECO:0000256" key="4">
    <source>
        <dbReference type="ARBA" id="ARBA00022695"/>
    </source>
</evidence>
<feature type="domain" description="Hint" evidence="16">
    <location>
        <begin position="873"/>
        <end position="997"/>
    </location>
</feature>
<dbReference type="InterPro" id="IPR016033">
    <property type="entry name" value="PolC_DP2_N"/>
</dbReference>
<sequence>MHASPEMEAYFAGLDAKLKEAIGVANEARAKGIDPRTTVEIPVANDLADRVEALLGYKGVAARLRELAVTMPREEVALKIGDDFIAHMFGETTREETLDHAIRTSMALLTEGVVAAPTEGIAKVGIGKNDDGTDYLKIYYAGPIRSAGGTAQALSVLVGDYVRRGLGMAAYIPRKEEVERYVEEVKKYNSQASLQYLPSDDELRVIIRNCPVCVDGEPTERVEVSGYRNLERIETNTVRGGMALVVAEGLALKAPKIKKTVDKVHMEGWDFLDTIISGASKSKDDDEDGEDKKPGVKPKDKYIRDLIAGRPVFSYPMRPGGFRLRYGRSRNTGFAAAGFSPATLHLLGNFLAVGTQMKVERPGKAAGVVPVDSIEGPTVKLTDGSVLRIDDVETALRLMSQVEEILDVGEMLVSYGEFLENNHPLIPPTYCEEWWRLDGGTHTPADETEAIEMACAGGYLHPAYTYVWDDITATDIRALADWVAASGSITPKGLTLPADAPEKRHLEILLVPHTVKDGTILIPAPKALCACLGLTADLKKRKEWETAPETDGLSLAMYLSGIQMRSRAGIRIGGRMGRPGKSKAREMRPPPHVIFPVGDEGGSRRSFQGVIKGKNNQSDTIQADVGRRRCPSCGQETYKCICSECGTHTDAVFSCPRCKRDLNGEVTCPVCGADGVCQQKVEINIKTEYTNALTALGMRPGDVELLKGVRGLISKERPVEPIEKGILRQKNNLYVFKDGTLRYDMIDLPLTHIRPDEVGVSVERLVELGYPKDIDGVPLTRPDQILEIRAQDILVSEDCVGWLLRVSKFIDEMLEKLYGLPPYYNAKTQDDIIGQLVMGLAPHTSAGVLARVIGVSKAPVGYAHPYFHAAKRRNCFAADTMIEVFDGAEWRSLPIGHFVVENFDLERPELDQVGTYYSDPKASFWVHALDTNGMIHLRQVTSVSVHQAPEHLIRFTTCRGKQVTVTPDHAMLVSDLAYQRKIRAMELKEGDTVPVFDGQMMITDTIQTKEYIPNLDEYVYCLTVAVDHTLAANGIFTGQCDGDEDCVMLLMDGLLNFSRAFLPETRGGSMDAPLVLTSKLDPAEVDGESHNVDACRSYPIELYEAALEYRHPKELAKIIDHLGNRLGTPGQYEGVGFTHDTSNISAGPLLSTYTTLTTMSDKLEAEFDLGKIIRAVDVDDVAERVLKTHFIPDLQGNLNAFSRQKLRCPKCNAKYRRMPMAGKCRCGGKIIQTVHEGSVKKYVDMSRKICNEYDISEYTRQRIEMLDMYLLSTFGEEKEIQMGLADFM</sequence>
<dbReference type="GO" id="GO:0006308">
    <property type="term" value="P:DNA catabolic process"/>
    <property type="evidence" value="ECO:0007669"/>
    <property type="project" value="UniProtKB-UniRule"/>
</dbReference>
<evidence type="ECO:0000256" key="3">
    <source>
        <dbReference type="ARBA" id="ARBA00022679"/>
    </source>
</evidence>
<evidence type="ECO:0000256" key="8">
    <source>
        <dbReference type="ARBA" id="ARBA00022839"/>
    </source>
</evidence>
<dbReference type="GO" id="GO:0008310">
    <property type="term" value="F:single-stranded DNA 3'-5' DNA exonuclease activity"/>
    <property type="evidence" value="ECO:0007669"/>
    <property type="project" value="UniProtKB-EC"/>
</dbReference>
<keyword evidence="18" id="KW-1185">Reference proteome</keyword>
<dbReference type="EMBL" id="JAKELO010000002">
    <property type="protein sequence ID" value="MDE4908855.1"/>
    <property type="molecule type" value="Genomic_DNA"/>
</dbReference>
<dbReference type="InterPro" id="IPR056172">
    <property type="entry name" value="PolC_DP2_cat_dom"/>
</dbReference>
<evidence type="ECO:0000256" key="12">
    <source>
        <dbReference type="ARBA" id="ARBA00025068"/>
    </source>
</evidence>
<dbReference type="InterPro" id="IPR056171">
    <property type="entry name" value="PolC_DP2_central_dom"/>
</dbReference>